<reference evidence="1" key="1">
    <citation type="journal article" date="2014" name="Int. J. Syst. Evol. Microbiol.">
        <title>Complete genome sequence of Corynebacterium casei LMG S-19264T (=DSM 44701T), isolated from a smear-ripened cheese.</title>
        <authorList>
            <consortium name="US DOE Joint Genome Institute (JGI-PGF)"/>
            <person name="Walter F."/>
            <person name="Albersmeier A."/>
            <person name="Kalinowski J."/>
            <person name="Ruckert C."/>
        </authorList>
    </citation>
    <scope>NUCLEOTIDE SEQUENCE</scope>
    <source>
        <strain evidence="1">CGMCC 4.7430</strain>
    </source>
</reference>
<keyword evidence="2" id="KW-1185">Reference proteome</keyword>
<dbReference type="Pfam" id="PF13424">
    <property type="entry name" value="TPR_12"/>
    <property type="match status" value="1"/>
</dbReference>
<comment type="caution">
    <text evidence="1">The sequence shown here is derived from an EMBL/GenBank/DDBJ whole genome shotgun (WGS) entry which is preliminary data.</text>
</comment>
<proteinExistence type="predicted"/>
<accession>A0A918E364</accession>
<dbReference type="Proteomes" id="UP000660745">
    <property type="component" value="Unassembled WGS sequence"/>
</dbReference>
<evidence type="ECO:0008006" key="3">
    <source>
        <dbReference type="Google" id="ProtNLM"/>
    </source>
</evidence>
<reference evidence="1" key="2">
    <citation type="submission" date="2020-09" db="EMBL/GenBank/DDBJ databases">
        <authorList>
            <person name="Sun Q."/>
            <person name="Zhou Y."/>
        </authorList>
    </citation>
    <scope>NUCLEOTIDE SEQUENCE</scope>
    <source>
        <strain evidence="1">CGMCC 4.7430</strain>
    </source>
</reference>
<dbReference type="EMBL" id="BMNK01000002">
    <property type="protein sequence ID" value="GGP03384.1"/>
    <property type="molecule type" value="Genomic_DNA"/>
</dbReference>
<protein>
    <recommendedName>
        <fullName evidence="3">Tetratricopeptide repeat protein</fullName>
    </recommendedName>
</protein>
<organism evidence="1 2">
    <name type="scientific">Nonomuraea glycinis</name>
    <dbReference type="NCBI Taxonomy" id="2047744"/>
    <lineage>
        <taxon>Bacteria</taxon>
        <taxon>Bacillati</taxon>
        <taxon>Actinomycetota</taxon>
        <taxon>Actinomycetes</taxon>
        <taxon>Streptosporangiales</taxon>
        <taxon>Streptosporangiaceae</taxon>
        <taxon>Nonomuraea</taxon>
    </lineage>
</organism>
<dbReference type="AlphaFoldDB" id="A0A918E364"/>
<dbReference type="InterPro" id="IPR011990">
    <property type="entry name" value="TPR-like_helical_dom_sf"/>
</dbReference>
<evidence type="ECO:0000313" key="1">
    <source>
        <dbReference type="EMBL" id="GGP03384.1"/>
    </source>
</evidence>
<name>A0A918E364_9ACTN</name>
<dbReference type="SUPFAM" id="SSF48452">
    <property type="entry name" value="TPR-like"/>
    <property type="match status" value="1"/>
</dbReference>
<dbReference type="Gene3D" id="1.25.40.10">
    <property type="entry name" value="Tetratricopeptide repeat domain"/>
    <property type="match status" value="1"/>
</dbReference>
<gene>
    <name evidence="1" type="ORF">GCM10012278_14390</name>
</gene>
<sequence>MLYDQAVFGGDVDALTAAERDLDAVEADLALAKGRLAHARFLAGTQADPQELALFERAAGLYRALNDMRGEGEALFWAGLVHQVVRGEQDAAVPVLERSYELAAVAGDKLTMSYALRHLGIAEHRAGRLGAARERLEESVRLRREVGFLPGVAANLIGLAHIAAAEGHHQEALELLAEAGSIAEAAGAKGVMRWVGEAREQLESGQASK</sequence>
<evidence type="ECO:0000313" key="2">
    <source>
        <dbReference type="Proteomes" id="UP000660745"/>
    </source>
</evidence>